<keyword evidence="6 11" id="KW-0067">ATP-binding</keyword>
<dbReference type="EMBL" id="ADMG01000004">
    <property type="protein sequence ID" value="EKB32303.1"/>
    <property type="molecule type" value="Genomic_DNA"/>
</dbReference>
<evidence type="ECO:0000256" key="10">
    <source>
        <dbReference type="ARBA" id="ARBA00023136"/>
    </source>
</evidence>
<evidence type="ECO:0000256" key="8">
    <source>
        <dbReference type="ARBA" id="ARBA00022989"/>
    </source>
</evidence>
<dbReference type="eggNOG" id="COG2156">
    <property type="taxonomic scope" value="Bacteria"/>
</dbReference>
<keyword evidence="13" id="KW-1185">Reference proteome</keyword>
<keyword evidence="1 11" id="KW-0813">Transport</keyword>
<keyword evidence="9 11" id="KW-0406">Ion transport</keyword>
<dbReference type="STRING" id="742823.HMPREF9465_00071"/>
<evidence type="ECO:0000256" key="9">
    <source>
        <dbReference type="ARBA" id="ARBA00023065"/>
    </source>
</evidence>
<comment type="subcellular location">
    <subcellularLocation>
        <location evidence="11">Cell membrane</location>
        <topology evidence="11">Single-pass membrane protein</topology>
    </subcellularLocation>
</comment>
<dbReference type="Proteomes" id="UP000005835">
    <property type="component" value="Unassembled WGS sequence"/>
</dbReference>
<dbReference type="InterPro" id="IPR003820">
    <property type="entry name" value="KdpC"/>
</dbReference>
<dbReference type="PANTHER" id="PTHR30042">
    <property type="entry name" value="POTASSIUM-TRANSPORTING ATPASE C CHAIN"/>
    <property type="match status" value="1"/>
</dbReference>
<dbReference type="NCBIfam" id="NF001454">
    <property type="entry name" value="PRK00315.1"/>
    <property type="match status" value="1"/>
</dbReference>
<proteinExistence type="inferred from homology"/>
<evidence type="ECO:0000256" key="7">
    <source>
        <dbReference type="ARBA" id="ARBA00022958"/>
    </source>
</evidence>
<dbReference type="HOGENOM" id="CLU_077094_2_0_4"/>
<keyword evidence="3 11" id="KW-0633">Potassium transport</keyword>
<dbReference type="Pfam" id="PF02669">
    <property type="entry name" value="KdpC"/>
    <property type="match status" value="1"/>
</dbReference>
<dbReference type="OrthoDB" id="9788285at2"/>
<reference evidence="12 13" key="1">
    <citation type="submission" date="2012-05" db="EMBL/GenBank/DDBJ databases">
        <title>The Genome Sequence of Sutterella wadsworthensis 2_1_59BFAA.</title>
        <authorList>
            <consortium name="The Broad Institute Genome Sequencing Platform"/>
            <person name="Earl A."/>
            <person name="Ward D."/>
            <person name="Feldgarden M."/>
            <person name="Gevers D."/>
            <person name="Daigneault M."/>
            <person name="Strauss J."/>
            <person name="Allen-Vercoe E."/>
            <person name="Walker B."/>
            <person name="Young S.K."/>
            <person name="Zeng Q."/>
            <person name="Gargeya S."/>
            <person name="Fitzgerald M."/>
            <person name="Haas B."/>
            <person name="Abouelleil A."/>
            <person name="Alvarado L."/>
            <person name="Arachchi H.M."/>
            <person name="Berlin A.M."/>
            <person name="Chapman S.B."/>
            <person name="Goldberg J."/>
            <person name="Griggs A."/>
            <person name="Gujja S."/>
            <person name="Hansen M."/>
            <person name="Howarth C."/>
            <person name="Imamovic A."/>
            <person name="Larimer J."/>
            <person name="McCowen C."/>
            <person name="Montmayeur A."/>
            <person name="Murphy C."/>
            <person name="Neiman D."/>
            <person name="Pearson M."/>
            <person name="Priest M."/>
            <person name="Roberts A."/>
            <person name="Saif S."/>
            <person name="Shea T."/>
            <person name="Sisk P."/>
            <person name="Sykes S."/>
            <person name="Wortman J."/>
            <person name="Nusbaum C."/>
            <person name="Birren B."/>
        </authorList>
    </citation>
    <scope>NUCLEOTIDE SEQUENCE [LARGE SCALE GENOMIC DNA]</scope>
    <source>
        <strain evidence="12 13">2_1_59BFAA</strain>
    </source>
</reference>
<keyword evidence="10 11" id="KW-0472">Membrane</keyword>
<gene>
    <name evidence="11" type="primary">kdpC</name>
    <name evidence="12" type="ORF">HMPREF9465_00071</name>
</gene>
<keyword evidence="5 11" id="KW-0547">Nucleotide-binding</keyword>
<evidence type="ECO:0000256" key="1">
    <source>
        <dbReference type="ARBA" id="ARBA00022448"/>
    </source>
</evidence>
<dbReference type="GO" id="GO:0005524">
    <property type="term" value="F:ATP binding"/>
    <property type="evidence" value="ECO:0007669"/>
    <property type="project" value="UniProtKB-UniRule"/>
</dbReference>
<dbReference type="RefSeq" id="WP_005433011.1">
    <property type="nucleotide sequence ID" value="NZ_JH815513.1"/>
</dbReference>
<evidence type="ECO:0000256" key="2">
    <source>
        <dbReference type="ARBA" id="ARBA00022475"/>
    </source>
</evidence>
<sequence length="199" mass="21087">MSTSYTTASVGLRKSLLETSVAFVFLTAVTGLLYPALTTGIAQTMMRDQASGSLVFHDGRVVGSSLIGQDWTKTPFFQTRPSAVAYDGASSGASNLGPTNPKLINDVQSRVKAWQTLRGDTTPVPGDLVTTSGSGLDPHISRAAALYQVPVVARRTGLSEAALTALIEEHDESGLFGRHHYVNVLNLNIGVQSLLRKAS</sequence>
<evidence type="ECO:0000313" key="12">
    <source>
        <dbReference type="EMBL" id="EKB32303.1"/>
    </source>
</evidence>
<keyword evidence="7 11" id="KW-0630">Potassium</keyword>
<dbReference type="HAMAP" id="MF_00276">
    <property type="entry name" value="KdpC"/>
    <property type="match status" value="1"/>
</dbReference>
<dbReference type="PATRIC" id="fig|742823.3.peg.75"/>
<evidence type="ECO:0000256" key="4">
    <source>
        <dbReference type="ARBA" id="ARBA00022692"/>
    </source>
</evidence>
<protein>
    <recommendedName>
        <fullName evidence="11">Potassium-transporting ATPase KdpC subunit</fullName>
    </recommendedName>
    <alternativeName>
        <fullName evidence="11">ATP phosphohydrolase [potassium-transporting] C chain</fullName>
    </alternativeName>
    <alternativeName>
        <fullName evidence="11">Potassium-binding and translocating subunit C</fullName>
    </alternativeName>
    <alternativeName>
        <fullName evidence="11">Potassium-translocating ATPase C chain</fullName>
    </alternativeName>
</protein>
<comment type="caution">
    <text evidence="12">The sequence shown here is derived from an EMBL/GenBank/DDBJ whole genome shotgun (WGS) entry which is preliminary data.</text>
</comment>
<keyword evidence="2 11" id="KW-1003">Cell membrane</keyword>
<comment type="similarity">
    <text evidence="11">Belongs to the KdpC family.</text>
</comment>
<evidence type="ECO:0000256" key="6">
    <source>
        <dbReference type="ARBA" id="ARBA00022840"/>
    </source>
</evidence>
<organism evidence="12 13">
    <name type="scientific">Sutterella wadsworthensis 2_1_59BFAA</name>
    <dbReference type="NCBI Taxonomy" id="742823"/>
    <lineage>
        <taxon>Bacteria</taxon>
        <taxon>Pseudomonadati</taxon>
        <taxon>Pseudomonadota</taxon>
        <taxon>Betaproteobacteria</taxon>
        <taxon>Burkholderiales</taxon>
        <taxon>Sutterellaceae</taxon>
        <taxon>Sutterella</taxon>
    </lineage>
</organism>
<evidence type="ECO:0000313" key="13">
    <source>
        <dbReference type="Proteomes" id="UP000005835"/>
    </source>
</evidence>
<dbReference type="GO" id="GO:0005886">
    <property type="term" value="C:plasma membrane"/>
    <property type="evidence" value="ECO:0007669"/>
    <property type="project" value="UniProtKB-SubCell"/>
</dbReference>
<dbReference type="NCBIfam" id="TIGR00681">
    <property type="entry name" value="kdpC"/>
    <property type="match status" value="1"/>
</dbReference>
<dbReference type="PANTHER" id="PTHR30042:SF2">
    <property type="entry name" value="POTASSIUM-TRANSPORTING ATPASE KDPC SUBUNIT"/>
    <property type="match status" value="1"/>
</dbReference>
<dbReference type="PIRSF" id="PIRSF001296">
    <property type="entry name" value="K_ATPase_KdpC"/>
    <property type="match status" value="1"/>
</dbReference>
<evidence type="ECO:0000256" key="5">
    <source>
        <dbReference type="ARBA" id="ARBA00022741"/>
    </source>
</evidence>
<dbReference type="GO" id="GO:0008556">
    <property type="term" value="F:P-type potassium transmembrane transporter activity"/>
    <property type="evidence" value="ECO:0007669"/>
    <property type="project" value="InterPro"/>
</dbReference>
<name>K1K0F2_9BURK</name>
<dbReference type="AlphaFoldDB" id="K1K0F2"/>
<evidence type="ECO:0000256" key="11">
    <source>
        <dbReference type="HAMAP-Rule" id="MF_00276"/>
    </source>
</evidence>
<keyword evidence="8 11" id="KW-1133">Transmembrane helix</keyword>
<comment type="function">
    <text evidence="11">Part of the high-affinity ATP-driven potassium transport (or Kdp) system, which catalyzes the hydrolysis of ATP coupled with the electrogenic transport of potassium into the cytoplasm. This subunit acts as a catalytic chaperone that increases the ATP-binding affinity of the ATP-hydrolyzing subunit KdpB by the formation of a transient KdpB/KdpC/ATP ternary complex.</text>
</comment>
<evidence type="ECO:0000256" key="3">
    <source>
        <dbReference type="ARBA" id="ARBA00022538"/>
    </source>
</evidence>
<feature type="transmembrane region" description="Helical" evidence="11">
    <location>
        <begin position="20"/>
        <end position="37"/>
    </location>
</feature>
<accession>K1K0F2</accession>
<keyword evidence="4 11" id="KW-0812">Transmembrane</keyword>
<comment type="subunit">
    <text evidence="11">The system is composed of three essential subunits: KdpA, KdpB and KdpC.</text>
</comment>